<dbReference type="OrthoDB" id="10270732at2759"/>
<gene>
    <name evidence="2" type="ORF">G6F51_009114</name>
</gene>
<evidence type="ECO:0000313" key="3">
    <source>
        <dbReference type="Proteomes" id="UP000717996"/>
    </source>
</evidence>
<accession>A0A9P6Y5W0</accession>
<reference evidence="2" key="1">
    <citation type="journal article" date="2020" name="Microb. Genom.">
        <title>Genetic diversity of clinical and environmental Mucorales isolates obtained from an investigation of mucormycosis cases among solid organ transplant recipients.</title>
        <authorList>
            <person name="Nguyen M.H."/>
            <person name="Kaul D."/>
            <person name="Muto C."/>
            <person name="Cheng S.J."/>
            <person name="Richter R.A."/>
            <person name="Bruno V.M."/>
            <person name="Liu G."/>
            <person name="Beyhan S."/>
            <person name="Sundermann A.J."/>
            <person name="Mounaud S."/>
            <person name="Pasculle A.W."/>
            <person name="Nierman W.C."/>
            <person name="Driscoll E."/>
            <person name="Cumbie R."/>
            <person name="Clancy C.J."/>
            <person name="Dupont C.L."/>
        </authorList>
    </citation>
    <scope>NUCLEOTIDE SEQUENCE</scope>
    <source>
        <strain evidence="2">GL16</strain>
    </source>
</reference>
<organism evidence="2 3">
    <name type="scientific">Rhizopus oryzae</name>
    <name type="common">Mucormycosis agent</name>
    <name type="synonym">Rhizopus arrhizus var. delemar</name>
    <dbReference type="NCBI Taxonomy" id="64495"/>
    <lineage>
        <taxon>Eukaryota</taxon>
        <taxon>Fungi</taxon>
        <taxon>Fungi incertae sedis</taxon>
        <taxon>Mucoromycota</taxon>
        <taxon>Mucoromycotina</taxon>
        <taxon>Mucoromycetes</taxon>
        <taxon>Mucorales</taxon>
        <taxon>Mucorineae</taxon>
        <taxon>Rhizopodaceae</taxon>
        <taxon>Rhizopus</taxon>
    </lineage>
</organism>
<name>A0A9P6Y5W0_RHIOR</name>
<evidence type="ECO:0000256" key="1">
    <source>
        <dbReference type="SAM" id="MobiDB-lite"/>
    </source>
</evidence>
<feature type="compositionally biased region" description="Polar residues" evidence="1">
    <location>
        <begin position="1"/>
        <end position="33"/>
    </location>
</feature>
<evidence type="ECO:0000313" key="2">
    <source>
        <dbReference type="EMBL" id="KAG1539484.1"/>
    </source>
</evidence>
<dbReference type="AlphaFoldDB" id="A0A9P6Y5W0"/>
<sequence length="115" mass="12798">MFLSPNQTKLSDKGNNPNNSARSTNPTSTSRRNPSVPYSKARQRPAVTLEPATTTSDATAPVIIETTYWGVSQSPGSIFFDVTSRHESDRELYKLAYYQFKDYVGLVVHKSGPNR</sequence>
<proteinExistence type="predicted"/>
<dbReference type="EMBL" id="JAANIT010001609">
    <property type="protein sequence ID" value="KAG1539484.1"/>
    <property type="molecule type" value="Genomic_DNA"/>
</dbReference>
<comment type="caution">
    <text evidence="2">The sequence shown here is derived from an EMBL/GenBank/DDBJ whole genome shotgun (WGS) entry which is preliminary data.</text>
</comment>
<protein>
    <submittedName>
        <fullName evidence="2">Uncharacterized protein</fullName>
    </submittedName>
</protein>
<feature type="region of interest" description="Disordered" evidence="1">
    <location>
        <begin position="1"/>
        <end position="56"/>
    </location>
</feature>
<dbReference type="Proteomes" id="UP000717996">
    <property type="component" value="Unassembled WGS sequence"/>
</dbReference>